<dbReference type="InterPro" id="IPR035149">
    <property type="entry name" value="DUF5479"/>
</dbReference>
<protein>
    <submittedName>
        <fullName evidence="1">E5 protein</fullName>
    </submittedName>
</protein>
<gene>
    <name evidence="1" type="primary">E5</name>
</gene>
<proteinExistence type="predicted"/>
<dbReference type="EMBL" id="AJ243287">
    <property type="protein sequence ID" value="CAB96119.1"/>
    <property type="molecule type" value="Genomic_DNA"/>
</dbReference>
<organism evidence="1 2">
    <name type="scientific">Kappapapillomavirus 2</name>
    <dbReference type="NCBI Taxonomy" id="10623"/>
    <lineage>
        <taxon>Viruses</taxon>
        <taxon>Monodnaviria</taxon>
        <taxon>Shotokuvirae</taxon>
        <taxon>Cossaviricota</taxon>
        <taxon>Papovaviricetes</taxon>
        <taxon>Zurhausenvirales</taxon>
        <taxon>Papillomaviridae</taxon>
        <taxon>Firstpapillomavirinae</taxon>
        <taxon>Kappapapillomavirus</taxon>
    </lineage>
</organism>
<dbReference type="Proteomes" id="UP000170994">
    <property type="component" value="Genome"/>
</dbReference>
<reference evidence="1 2" key="1">
    <citation type="journal article" date="2000" name="J. Virol.">
        <title>Variation in the nucleotide sequence of cottontail rabbit papillomavirus a and b subtypes affects wart regression and malignant transformation and level of viral replication in domestic rabbits.</title>
        <authorList>
            <person name="Salmon J."/>
            <person name="Nonnenmacher M."/>
            <person name="Caze S."/>
            <person name="Flamant P."/>
            <person name="Croissant O."/>
            <person name="Orth G."/>
            <person name="Breitburd F."/>
        </authorList>
    </citation>
    <scope>NUCLEOTIDE SEQUENCE [LARGE SCALE GENOMIC DNA]</scope>
    <source>
        <strain evidence="1">Subtype b</strain>
    </source>
</reference>
<evidence type="ECO:0000313" key="1">
    <source>
        <dbReference type="EMBL" id="CAB96119.1"/>
    </source>
</evidence>
<accession>Q9IER9</accession>
<sequence>MGFSNVYACNPFPSATFVTQHFLYQ</sequence>
<dbReference type="Pfam" id="PF17575">
    <property type="entry name" value="DUF5479"/>
    <property type="match status" value="1"/>
</dbReference>
<evidence type="ECO:0000313" key="2">
    <source>
        <dbReference type="Proteomes" id="UP000170994"/>
    </source>
</evidence>
<name>Q9IER9_9PAPI</name>